<dbReference type="GO" id="GO:0032259">
    <property type="term" value="P:methylation"/>
    <property type="evidence" value="ECO:0007669"/>
    <property type="project" value="UniProtKB-KW"/>
</dbReference>
<organism evidence="3 4">
    <name type="scientific">Metamycoplasma equirhinis</name>
    <dbReference type="NCBI Taxonomy" id="92402"/>
    <lineage>
        <taxon>Bacteria</taxon>
        <taxon>Bacillati</taxon>
        <taxon>Mycoplasmatota</taxon>
        <taxon>Mycoplasmoidales</taxon>
        <taxon>Metamycoplasmataceae</taxon>
        <taxon>Metamycoplasma</taxon>
    </lineage>
</organism>
<reference evidence="3" key="1">
    <citation type="submission" date="2023-11" db="EMBL/GenBank/DDBJ databases">
        <title>Completed genome sequence of Mycoplasma equirhinis type strain M432/72.</title>
        <authorList>
            <person name="Spergser J."/>
        </authorList>
    </citation>
    <scope>NUCLEOTIDE SEQUENCE [LARGE SCALE GENOMIC DNA]</scope>
    <source>
        <strain evidence="3">M432/72</strain>
    </source>
</reference>
<name>A0ABZ0PCC4_9BACT</name>
<keyword evidence="3" id="KW-0808">Transferase</keyword>
<dbReference type="NCBIfam" id="NF045844">
    <property type="entry name" value="BC85_0335_fam"/>
    <property type="match status" value="1"/>
</dbReference>
<keyword evidence="2" id="KW-1133">Transmembrane helix</keyword>
<protein>
    <submittedName>
        <fullName evidence="3">Class I SAM-dependent methyltransferase</fullName>
    </submittedName>
</protein>
<evidence type="ECO:0000256" key="2">
    <source>
        <dbReference type="SAM" id="Phobius"/>
    </source>
</evidence>
<accession>A0ABZ0PCC4</accession>
<keyword evidence="1" id="KW-0175">Coiled coil</keyword>
<dbReference type="Proteomes" id="UP001303601">
    <property type="component" value="Chromosome"/>
</dbReference>
<keyword evidence="2" id="KW-0812">Transmembrane</keyword>
<dbReference type="GeneID" id="94493510"/>
<dbReference type="RefSeq" id="WP_140031722.1">
    <property type="nucleotide sequence ID" value="NZ_CP137845.1"/>
</dbReference>
<proteinExistence type="predicted"/>
<evidence type="ECO:0000313" key="3">
    <source>
        <dbReference type="EMBL" id="WPB54194.1"/>
    </source>
</evidence>
<evidence type="ECO:0000256" key="1">
    <source>
        <dbReference type="SAM" id="Coils"/>
    </source>
</evidence>
<dbReference type="GO" id="GO:0008168">
    <property type="term" value="F:methyltransferase activity"/>
    <property type="evidence" value="ECO:0007669"/>
    <property type="project" value="UniProtKB-KW"/>
</dbReference>
<evidence type="ECO:0000313" key="4">
    <source>
        <dbReference type="Proteomes" id="UP001303601"/>
    </source>
</evidence>
<keyword evidence="4" id="KW-1185">Reference proteome</keyword>
<sequence length="240" mass="27537">MLINSGSKLSQKVRLALIISVVCALIIAFTVFAITLLFKKKYAAKFINPKEESELAKLKLENPNYGIVLTGIKKFYTATEDDFFVAFIINSIYLNKYTNILSNTRADYLPISISTLANNCTVNILDSNLKEKKIDFVKTEIENLDEKNLKYIRQIVSDKKYDMIVSLDKTVSISNNILNFKEYLSDKGMLIINMNNLRELKEQKNAILANNFRYETIKFHHENVIILAKNENMSEIAKTN</sequence>
<feature type="coiled-coil region" evidence="1">
    <location>
        <begin position="127"/>
        <end position="154"/>
    </location>
</feature>
<gene>
    <name evidence="3" type="ORF">R9B83_01325</name>
</gene>
<dbReference type="EMBL" id="CP137845">
    <property type="protein sequence ID" value="WPB54194.1"/>
    <property type="molecule type" value="Genomic_DNA"/>
</dbReference>
<keyword evidence="2" id="KW-0472">Membrane</keyword>
<keyword evidence="3" id="KW-0489">Methyltransferase</keyword>
<feature type="transmembrane region" description="Helical" evidence="2">
    <location>
        <begin position="15"/>
        <end position="38"/>
    </location>
</feature>